<comment type="caution">
    <text evidence="2">The sequence shown here is derived from an EMBL/GenBank/DDBJ whole genome shotgun (WGS) entry which is preliminary data.</text>
</comment>
<evidence type="ECO:0000313" key="3">
    <source>
        <dbReference type="Proteomes" id="UP001304895"/>
    </source>
</evidence>
<feature type="region of interest" description="Disordered" evidence="1">
    <location>
        <begin position="117"/>
        <end position="136"/>
    </location>
</feature>
<dbReference type="AlphaFoldDB" id="A0AAN6UH48"/>
<name>A0AAN6UH48_9PEZI</name>
<evidence type="ECO:0000256" key="1">
    <source>
        <dbReference type="SAM" id="MobiDB-lite"/>
    </source>
</evidence>
<dbReference type="EMBL" id="MU853414">
    <property type="protein sequence ID" value="KAK4132917.1"/>
    <property type="molecule type" value="Genomic_DNA"/>
</dbReference>
<reference evidence="2" key="1">
    <citation type="journal article" date="2023" name="Mol. Phylogenet. Evol.">
        <title>Genome-scale phylogeny and comparative genomics of the fungal order Sordariales.</title>
        <authorList>
            <person name="Hensen N."/>
            <person name="Bonometti L."/>
            <person name="Westerberg I."/>
            <person name="Brannstrom I.O."/>
            <person name="Guillou S."/>
            <person name="Cros-Aarteil S."/>
            <person name="Calhoun S."/>
            <person name="Haridas S."/>
            <person name="Kuo A."/>
            <person name="Mondo S."/>
            <person name="Pangilinan J."/>
            <person name="Riley R."/>
            <person name="LaButti K."/>
            <person name="Andreopoulos B."/>
            <person name="Lipzen A."/>
            <person name="Chen C."/>
            <person name="Yan M."/>
            <person name="Daum C."/>
            <person name="Ng V."/>
            <person name="Clum A."/>
            <person name="Steindorff A."/>
            <person name="Ohm R.A."/>
            <person name="Martin F."/>
            <person name="Silar P."/>
            <person name="Natvig D.O."/>
            <person name="Lalanne C."/>
            <person name="Gautier V."/>
            <person name="Ament-Velasquez S.L."/>
            <person name="Kruys A."/>
            <person name="Hutchinson M.I."/>
            <person name="Powell A.J."/>
            <person name="Barry K."/>
            <person name="Miller A.N."/>
            <person name="Grigoriev I.V."/>
            <person name="Debuchy R."/>
            <person name="Gladieux P."/>
            <person name="Hiltunen Thoren M."/>
            <person name="Johannesson H."/>
        </authorList>
    </citation>
    <scope>NUCLEOTIDE SEQUENCE</scope>
    <source>
        <strain evidence="2">CBS 123565</strain>
    </source>
</reference>
<evidence type="ECO:0000313" key="2">
    <source>
        <dbReference type="EMBL" id="KAK4132917.1"/>
    </source>
</evidence>
<sequence>MKQSMALSELFLWGVRGRAQFPMTPKLSGRNTRNYEWAGGFRVFPPLVSPTFCDWVLQRETGQIPRCSSGQCLLSGMVGRGRCTVICREAWAGRLWANPLASAVMYRLPSRFGRSRRTRSRGVASRTGGGCLSRRSSYTRSATEPCEGTSCKSRQDMA</sequence>
<dbReference type="Proteomes" id="UP001304895">
    <property type="component" value="Unassembled WGS sequence"/>
</dbReference>
<accession>A0AAN6UH48</accession>
<proteinExistence type="predicted"/>
<organism evidence="2 3">
    <name type="scientific">Trichocladium antarcticum</name>
    <dbReference type="NCBI Taxonomy" id="1450529"/>
    <lineage>
        <taxon>Eukaryota</taxon>
        <taxon>Fungi</taxon>
        <taxon>Dikarya</taxon>
        <taxon>Ascomycota</taxon>
        <taxon>Pezizomycotina</taxon>
        <taxon>Sordariomycetes</taxon>
        <taxon>Sordariomycetidae</taxon>
        <taxon>Sordariales</taxon>
        <taxon>Chaetomiaceae</taxon>
        <taxon>Trichocladium</taxon>
    </lineage>
</organism>
<keyword evidence="3" id="KW-1185">Reference proteome</keyword>
<reference evidence="2" key="2">
    <citation type="submission" date="2023-05" db="EMBL/GenBank/DDBJ databases">
        <authorList>
            <consortium name="Lawrence Berkeley National Laboratory"/>
            <person name="Steindorff A."/>
            <person name="Hensen N."/>
            <person name="Bonometti L."/>
            <person name="Westerberg I."/>
            <person name="Brannstrom I.O."/>
            <person name="Guillou S."/>
            <person name="Cros-Aarteil S."/>
            <person name="Calhoun S."/>
            <person name="Haridas S."/>
            <person name="Kuo A."/>
            <person name="Mondo S."/>
            <person name="Pangilinan J."/>
            <person name="Riley R."/>
            <person name="Labutti K."/>
            <person name="Andreopoulos B."/>
            <person name="Lipzen A."/>
            <person name="Chen C."/>
            <person name="Yanf M."/>
            <person name="Daum C."/>
            <person name="Ng V."/>
            <person name="Clum A."/>
            <person name="Ohm R."/>
            <person name="Martin F."/>
            <person name="Silar P."/>
            <person name="Natvig D."/>
            <person name="Lalanne C."/>
            <person name="Gautier V."/>
            <person name="Ament-Velasquez S.L."/>
            <person name="Kruys A."/>
            <person name="Hutchinson M.I."/>
            <person name="Powell A.J."/>
            <person name="Barry K."/>
            <person name="Miller A.N."/>
            <person name="Grigoriev I.V."/>
            <person name="Debuchy R."/>
            <person name="Gladieux P."/>
            <person name="Thoren M.H."/>
            <person name="Johannesson H."/>
        </authorList>
    </citation>
    <scope>NUCLEOTIDE SEQUENCE</scope>
    <source>
        <strain evidence="2">CBS 123565</strain>
    </source>
</reference>
<protein>
    <submittedName>
        <fullName evidence="2">Uncharacterized protein</fullName>
    </submittedName>
</protein>
<gene>
    <name evidence="2" type="ORF">BT67DRAFT_64965</name>
</gene>